<reference evidence="2 3" key="1">
    <citation type="journal article" date="2016" name="Nat. Commun.">
        <title>Thousands of microbial genomes shed light on interconnected biogeochemical processes in an aquifer system.</title>
        <authorList>
            <person name="Anantharaman K."/>
            <person name="Brown C.T."/>
            <person name="Hug L.A."/>
            <person name="Sharon I."/>
            <person name="Castelle C.J."/>
            <person name="Probst A.J."/>
            <person name="Thomas B.C."/>
            <person name="Singh A."/>
            <person name="Wilkins M.J."/>
            <person name="Karaoz U."/>
            <person name="Brodie E.L."/>
            <person name="Williams K.H."/>
            <person name="Hubbard S.S."/>
            <person name="Banfield J.F."/>
        </authorList>
    </citation>
    <scope>NUCLEOTIDE SEQUENCE [LARGE SCALE GENOMIC DNA]</scope>
</reference>
<dbReference type="Proteomes" id="UP000177395">
    <property type="component" value="Unassembled WGS sequence"/>
</dbReference>
<dbReference type="EMBL" id="MFMS01000007">
    <property type="protein sequence ID" value="OGG85499.1"/>
    <property type="molecule type" value="Genomic_DNA"/>
</dbReference>
<dbReference type="STRING" id="1798531.A2392_03365"/>
<dbReference type="InterPro" id="IPR016040">
    <property type="entry name" value="NAD(P)-bd_dom"/>
</dbReference>
<organism evidence="2 3">
    <name type="scientific">Candidatus Kaiserbacteria bacterium RIFOXYB1_FULL_46_14</name>
    <dbReference type="NCBI Taxonomy" id="1798531"/>
    <lineage>
        <taxon>Bacteria</taxon>
        <taxon>Candidatus Kaiseribacteriota</taxon>
    </lineage>
</organism>
<protein>
    <submittedName>
        <fullName evidence="2">CDP-paratose 2-epimerase</fullName>
    </submittedName>
</protein>
<name>A0A1F6FI19_9BACT</name>
<dbReference type="Gene3D" id="3.40.50.720">
    <property type="entry name" value="NAD(P)-binding Rossmann-like Domain"/>
    <property type="match status" value="1"/>
</dbReference>
<accession>A0A1F6FI19</accession>
<evidence type="ECO:0000259" key="1">
    <source>
        <dbReference type="Pfam" id="PF16363"/>
    </source>
</evidence>
<dbReference type="PANTHER" id="PTHR43000">
    <property type="entry name" value="DTDP-D-GLUCOSE 4,6-DEHYDRATASE-RELATED"/>
    <property type="match status" value="1"/>
</dbReference>
<dbReference type="InterPro" id="IPR036291">
    <property type="entry name" value="NAD(P)-bd_dom_sf"/>
</dbReference>
<gene>
    <name evidence="2" type="ORF">A2392_03365</name>
</gene>
<dbReference type="Pfam" id="PF16363">
    <property type="entry name" value="GDP_Man_Dehyd"/>
    <property type="match status" value="1"/>
</dbReference>
<proteinExistence type="predicted"/>
<comment type="caution">
    <text evidence="2">The sequence shown here is derived from an EMBL/GenBank/DDBJ whole genome shotgun (WGS) entry which is preliminary data.</text>
</comment>
<evidence type="ECO:0000313" key="2">
    <source>
        <dbReference type="EMBL" id="OGG85499.1"/>
    </source>
</evidence>
<feature type="domain" description="NAD(P)-binding" evidence="1">
    <location>
        <begin position="4"/>
        <end position="331"/>
    </location>
</feature>
<dbReference type="SUPFAM" id="SSF51735">
    <property type="entry name" value="NAD(P)-binding Rossmann-fold domains"/>
    <property type="match status" value="1"/>
</dbReference>
<dbReference type="AlphaFoldDB" id="A0A1F6FI19"/>
<sequence length="342" mass="38612">MKFLVTGGCGFLGSNLASEVLRRGDELIVFDNLSRMGSEQNLTWLRTLGDFTFIQEDISDFAAVKEVVSTHLPDVIFHLAGQVAMTTSIENPRRDFEINALGTLNVLEAVRQYAPEASILYSSTNKVYGDLEWVEYKEEETRYVAALYPNGFPESVPLQFSSPYGCSKGSADQYMQDYHKVFGLKTVVFRHSSMYGGRQFATFDQGWIGWFCEKAVEEKNEQGGVFTISGDGKQVRDLLHADDMTALYFTVAEHMDILAGKVFNIGGGMKFSLSLLELFALLEKKLNITLRYEKLPWRKSDQKVFVADIEAIFKLTGWQPKVDPETGVGRMLDWVEKNYGNK</sequence>
<evidence type="ECO:0000313" key="3">
    <source>
        <dbReference type="Proteomes" id="UP000177395"/>
    </source>
</evidence>